<dbReference type="AlphaFoldDB" id="A0A4Z2JJ67"/>
<feature type="transmembrane region" description="Helical" evidence="1">
    <location>
        <begin position="81"/>
        <end position="103"/>
    </location>
</feature>
<dbReference type="EMBL" id="SRLO01000002">
    <property type="protein sequence ID" value="TNN89282.1"/>
    <property type="molecule type" value="Genomic_DNA"/>
</dbReference>
<feature type="transmembrane region" description="Helical" evidence="1">
    <location>
        <begin position="54"/>
        <end position="75"/>
    </location>
</feature>
<keyword evidence="1" id="KW-1133">Transmembrane helix</keyword>
<keyword evidence="1" id="KW-0812">Transmembrane</keyword>
<evidence type="ECO:0000313" key="3">
    <source>
        <dbReference type="Proteomes" id="UP000314294"/>
    </source>
</evidence>
<evidence type="ECO:0000256" key="1">
    <source>
        <dbReference type="SAM" id="Phobius"/>
    </source>
</evidence>
<evidence type="ECO:0000313" key="2">
    <source>
        <dbReference type="EMBL" id="TNN89282.1"/>
    </source>
</evidence>
<reference evidence="2 3" key="1">
    <citation type="submission" date="2019-03" db="EMBL/GenBank/DDBJ databases">
        <title>First draft genome of Liparis tanakae, snailfish: a comprehensive survey of snailfish specific genes.</title>
        <authorList>
            <person name="Kim W."/>
            <person name="Song I."/>
            <person name="Jeong J.-H."/>
            <person name="Kim D."/>
            <person name="Kim S."/>
            <person name="Ryu S."/>
            <person name="Song J.Y."/>
            <person name="Lee S.K."/>
        </authorList>
    </citation>
    <scope>NUCLEOTIDE SEQUENCE [LARGE SCALE GENOMIC DNA]</scope>
    <source>
        <tissue evidence="2">Muscle</tissue>
    </source>
</reference>
<keyword evidence="1" id="KW-0472">Membrane</keyword>
<gene>
    <name evidence="2" type="ORF">EYF80_000570</name>
</gene>
<proteinExistence type="predicted"/>
<dbReference type="Proteomes" id="UP000314294">
    <property type="component" value="Unassembled WGS sequence"/>
</dbReference>
<comment type="caution">
    <text evidence="2">The sequence shown here is derived from an EMBL/GenBank/DDBJ whole genome shotgun (WGS) entry which is preliminary data.</text>
</comment>
<sequence length="164" mass="17721">MAAGLSNQEQAVLGRLQLAHRLWTRDLAMKPTVAGSSLISGEVREIVTCILGSLLENITMFASSGTAFCFCFFSLLSCSFLARLLGLISTGSSGSVTVLIVTLRVHSLSWRLHGLLHLGSSCHDRRRRRHRIGAVTMLLPELLQEELVSCFGGGCMGGMFCCSC</sequence>
<accession>A0A4Z2JJ67</accession>
<protein>
    <submittedName>
        <fullName evidence="2">Uncharacterized protein</fullName>
    </submittedName>
</protein>
<keyword evidence="3" id="KW-1185">Reference proteome</keyword>
<name>A0A4Z2JJ67_9TELE</name>
<organism evidence="2 3">
    <name type="scientific">Liparis tanakae</name>
    <name type="common">Tanaka's snailfish</name>
    <dbReference type="NCBI Taxonomy" id="230148"/>
    <lineage>
        <taxon>Eukaryota</taxon>
        <taxon>Metazoa</taxon>
        <taxon>Chordata</taxon>
        <taxon>Craniata</taxon>
        <taxon>Vertebrata</taxon>
        <taxon>Euteleostomi</taxon>
        <taxon>Actinopterygii</taxon>
        <taxon>Neopterygii</taxon>
        <taxon>Teleostei</taxon>
        <taxon>Neoteleostei</taxon>
        <taxon>Acanthomorphata</taxon>
        <taxon>Eupercaria</taxon>
        <taxon>Perciformes</taxon>
        <taxon>Cottioidei</taxon>
        <taxon>Cottales</taxon>
        <taxon>Liparidae</taxon>
        <taxon>Liparis</taxon>
    </lineage>
</organism>